<dbReference type="GO" id="GO:0016787">
    <property type="term" value="F:hydrolase activity"/>
    <property type="evidence" value="ECO:0007669"/>
    <property type="project" value="UniProtKB-KW"/>
</dbReference>
<dbReference type="OrthoDB" id="5592486at2759"/>
<evidence type="ECO:0000313" key="3">
    <source>
        <dbReference type="Proteomes" id="UP000305948"/>
    </source>
</evidence>
<protein>
    <submittedName>
        <fullName evidence="2">Alpha/beta-hydrolase</fullName>
    </submittedName>
</protein>
<dbReference type="Gene3D" id="3.40.50.1820">
    <property type="entry name" value="alpha/beta hydrolase"/>
    <property type="match status" value="1"/>
</dbReference>
<dbReference type="EMBL" id="ML213503">
    <property type="protein sequence ID" value="TFK56594.1"/>
    <property type="molecule type" value="Genomic_DNA"/>
</dbReference>
<dbReference type="Proteomes" id="UP000305948">
    <property type="component" value="Unassembled WGS sequence"/>
</dbReference>
<keyword evidence="3" id="KW-1185">Reference proteome</keyword>
<feature type="region of interest" description="Disordered" evidence="1">
    <location>
        <begin position="189"/>
        <end position="274"/>
    </location>
</feature>
<proteinExistence type="predicted"/>
<keyword evidence="2" id="KW-0378">Hydrolase</keyword>
<evidence type="ECO:0000313" key="2">
    <source>
        <dbReference type="EMBL" id="TFK56594.1"/>
    </source>
</evidence>
<evidence type="ECO:0000256" key="1">
    <source>
        <dbReference type="SAM" id="MobiDB-lite"/>
    </source>
</evidence>
<feature type="compositionally biased region" description="Basic and acidic residues" evidence="1">
    <location>
        <begin position="189"/>
        <end position="232"/>
    </location>
</feature>
<reference evidence="2 3" key="1">
    <citation type="journal article" date="2019" name="Nat. Ecol. Evol.">
        <title>Megaphylogeny resolves global patterns of mushroom evolution.</title>
        <authorList>
            <person name="Varga T."/>
            <person name="Krizsan K."/>
            <person name="Foldi C."/>
            <person name="Dima B."/>
            <person name="Sanchez-Garcia M."/>
            <person name="Sanchez-Ramirez S."/>
            <person name="Szollosi G.J."/>
            <person name="Szarkandi J.G."/>
            <person name="Papp V."/>
            <person name="Albert L."/>
            <person name="Andreopoulos W."/>
            <person name="Angelini C."/>
            <person name="Antonin V."/>
            <person name="Barry K.W."/>
            <person name="Bougher N.L."/>
            <person name="Buchanan P."/>
            <person name="Buyck B."/>
            <person name="Bense V."/>
            <person name="Catcheside P."/>
            <person name="Chovatia M."/>
            <person name="Cooper J."/>
            <person name="Damon W."/>
            <person name="Desjardin D."/>
            <person name="Finy P."/>
            <person name="Geml J."/>
            <person name="Haridas S."/>
            <person name="Hughes K."/>
            <person name="Justo A."/>
            <person name="Karasinski D."/>
            <person name="Kautmanova I."/>
            <person name="Kiss B."/>
            <person name="Kocsube S."/>
            <person name="Kotiranta H."/>
            <person name="LaButti K.M."/>
            <person name="Lechner B.E."/>
            <person name="Liimatainen K."/>
            <person name="Lipzen A."/>
            <person name="Lukacs Z."/>
            <person name="Mihaltcheva S."/>
            <person name="Morgado L.N."/>
            <person name="Niskanen T."/>
            <person name="Noordeloos M.E."/>
            <person name="Ohm R.A."/>
            <person name="Ortiz-Santana B."/>
            <person name="Ovrebo C."/>
            <person name="Racz N."/>
            <person name="Riley R."/>
            <person name="Savchenko A."/>
            <person name="Shiryaev A."/>
            <person name="Soop K."/>
            <person name="Spirin V."/>
            <person name="Szebenyi C."/>
            <person name="Tomsovsky M."/>
            <person name="Tulloss R.E."/>
            <person name="Uehling J."/>
            <person name="Grigoriev I.V."/>
            <person name="Vagvolgyi C."/>
            <person name="Papp T."/>
            <person name="Martin F.M."/>
            <person name="Miettinen O."/>
            <person name="Hibbett D.S."/>
            <person name="Nagy L.G."/>
        </authorList>
    </citation>
    <scope>NUCLEOTIDE SEQUENCE [LARGE SCALE GENOMIC DNA]</scope>
    <source>
        <strain evidence="2 3">OMC1185</strain>
    </source>
</reference>
<sequence>MTTHLLPPPSAQDPNKPYPFEVLSITTIATPHRGSYFADYFMDTVGKERLPSVLGLLDLLPNGGGDGKAFEFLTMENMRKFNEQTPDVEGVKYFSWGAVYEPGLIDTWKWSHSVILEKEGPNDGLVSLTSAKWGTYLGTLEHVNHLDLVGWINTARYKWAEIMGREIKFRPAQFYMGIADHLARVVEGKERTEEGSQVKRHGDGEVHRHQEGGEGRKRVAQEGEREEMERGKSPGTVQGDRERESMAGSLAQGSKSGEMKDAVEDKQGASSSRL</sequence>
<organism evidence="2 3">
    <name type="scientific">Heliocybe sulcata</name>
    <dbReference type="NCBI Taxonomy" id="5364"/>
    <lineage>
        <taxon>Eukaryota</taxon>
        <taxon>Fungi</taxon>
        <taxon>Dikarya</taxon>
        <taxon>Basidiomycota</taxon>
        <taxon>Agaricomycotina</taxon>
        <taxon>Agaricomycetes</taxon>
        <taxon>Gloeophyllales</taxon>
        <taxon>Gloeophyllaceae</taxon>
        <taxon>Heliocybe</taxon>
    </lineage>
</organism>
<dbReference type="AlphaFoldDB" id="A0A5C3NFR8"/>
<dbReference type="SUPFAM" id="SSF53474">
    <property type="entry name" value="alpha/beta-Hydrolases"/>
    <property type="match status" value="1"/>
</dbReference>
<accession>A0A5C3NFR8</accession>
<gene>
    <name evidence="2" type="ORF">OE88DRAFT_1649965</name>
</gene>
<dbReference type="STRING" id="5364.A0A5C3NFR8"/>
<feature type="compositionally biased region" description="Basic and acidic residues" evidence="1">
    <location>
        <begin position="257"/>
        <end position="267"/>
    </location>
</feature>
<name>A0A5C3NFR8_9AGAM</name>
<dbReference type="InterPro" id="IPR029058">
    <property type="entry name" value="AB_hydrolase_fold"/>
</dbReference>